<protein>
    <submittedName>
        <fullName evidence="2">VgrG-related protein</fullName>
    </submittedName>
</protein>
<dbReference type="SUPFAM" id="SSF69279">
    <property type="entry name" value="Phage tail proteins"/>
    <property type="match status" value="1"/>
</dbReference>
<dbReference type="InterPro" id="IPR047702">
    <property type="entry name" value="VgrG-rel"/>
</dbReference>
<feature type="compositionally biased region" description="Polar residues" evidence="1">
    <location>
        <begin position="324"/>
        <end position="334"/>
    </location>
</feature>
<dbReference type="NCBIfam" id="NF033848">
    <property type="entry name" value="VgrG_rel"/>
    <property type="match status" value="1"/>
</dbReference>
<dbReference type="Proteomes" id="UP000828924">
    <property type="component" value="Chromosome"/>
</dbReference>
<sequence>MAEPWYSALPVVVLDGRELAENWAQELEEAWVETSVAQPSQAFLRFRDPDRAALDKHNLNVAIGTPLVVKVSVDGVLEPLFAGEVTALQTQYSAEDGTFTVVRGMDGGHRLLRGRQVIAYADTTIKKIVEKIAMRAKLQCGDVEADGTSLPYVAQPNMTDWEMLQHLAHEHGLRVSMEGSRGTVLCLRRKAPGAGKPRVWREQNLLSVDAVLTSTDQVDTVEVRGWEVKTRTVLKGKADIEKSDRVRVGMKPSETTRPFGKARLLVSGRPYASMHEVESAARALAADCAAGFAQLQAEAEGDPALRAGQWVTLADIGAPFAGTTPSRRAATSSAGIRRVRAQHSARRSWSATRPQDRFPLPPRCVLMVSPSLWSPIPRSRMTVSTAGYGCGFPGFRTIRRTGCAVCSTGGHGEEGCCRSRRTMKC</sequence>
<reference evidence="2 3" key="1">
    <citation type="submission" date="2021-03" db="EMBL/GenBank/DDBJ databases">
        <title>Complete genome of Streptomyces formicae strain 1H-GS9 (DSM 100524).</title>
        <authorList>
            <person name="Atanasov K.E."/>
            <person name="Altabella T."/>
            <person name="Ferrer A."/>
        </authorList>
    </citation>
    <scope>NUCLEOTIDE SEQUENCE [LARGE SCALE GENOMIC DNA]</scope>
    <source>
        <strain evidence="2 3">1H-GS9</strain>
    </source>
</reference>
<keyword evidence="3" id="KW-1185">Reference proteome</keyword>
<evidence type="ECO:0000313" key="2">
    <source>
        <dbReference type="EMBL" id="UNM13205.1"/>
    </source>
</evidence>
<feature type="compositionally biased region" description="Basic residues" evidence="1">
    <location>
        <begin position="337"/>
        <end position="346"/>
    </location>
</feature>
<dbReference type="EMBL" id="CP071872">
    <property type="protein sequence ID" value="UNM13205.1"/>
    <property type="molecule type" value="Genomic_DNA"/>
</dbReference>
<dbReference type="Pfam" id="PF05954">
    <property type="entry name" value="Phage_GPD"/>
    <property type="match status" value="1"/>
</dbReference>
<proteinExistence type="predicted"/>
<organism evidence="2 3">
    <name type="scientific">Streptomyces formicae</name>
    <dbReference type="NCBI Taxonomy" id="1616117"/>
    <lineage>
        <taxon>Bacteria</taxon>
        <taxon>Bacillati</taxon>
        <taxon>Actinomycetota</taxon>
        <taxon>Actinomycetes</taxon>
        <taxon>Kitasatosporales</taxon>
        <taxon>Streptomycetaceae</taxon>
        <taxon>Streptomyces</taxon>
    </lineage>
</organism>
<gene>
    <name evidence="2" type="ORF">J4032_18435</name>
</gene>
<feature type="region of interest" description="Disordered" evidence="1">
    <location>
        <begin position="324"/>
        <end position="353"/>
    </location>
</feature>
<evidence type="ECO:0000313" key="3">
    <source>
        <dbReference type="Proteomes" id="UP000828924"/>
    </source>
</evidence>
<name>A0ABY3WRM0_9ACTN</name>
<dbReference type="RefSeq" id="WP_242331919.1">
    <property type="nucleotide sequence ID" value="NZ_CP071872.1"/>
</dbReference>
<accession>A0ABY3WRM0</accession>
<evidence type="ECO:0000256" key="1">
    <source>
        <dbReference type="SAM" id="MobiDB-lite"/>
    </source>
</evidence>